<name>A0A518GFG2_9BACT</name>
<feature type="compositionally biased region" description="Basic and acidic residues" evidence="1">
    <location>
        <begin position="1"/>
        <end position="21"/>
    </location>
</feature>
<proteinExistence type="predicted"/>
<evidence type="ECO:0000256" key="1">
    <source>
        <dbReference type="SAM" id="MobiDB-lite"/>
    </source>
</evidence>
<protein>
    <submittedName>
        <fullName evidence="2">Uncharacterized protein</fullName>
    </submittedName>
</protein>
<feature type="region of interest" description="Disordered" evidence="1">
    <location>
        <begin position="67"/>
        <end position="94"/>
    </location>
</feature>
<evidence type="ECO:0000313" key="2">
    <source>
        <dbReference type="EMBL" id="QDV27335.1"/>
    </source>
</evidence>
<dbReference type="EMBL" id="CP036298">
    <property type="protein sequence ID" value="QDV27335.1"/>
    <property type="molecule type" value="Genomic_DNA"/>
</dbReference>
<gene>
    <name evidence="2" type="ORF">Q31a_57230</name>
</gene>
<feature type="region of interest" description="Disordered" evidence="1">
    <location>
        <begin position="1"/>
        <end position="32"/>
    </location>
</feature>
<dbReference type="KEGG" id="ahel:Q31a_57230"/>
<organism evidence="2 3">
    <name type="scientific">Aureliella helgolandensis</name>
    <dbReference type="NCBI Taxonomy" id="2527968"/>
    <lineage>
        <taxon>Bacteria</taxon>
        <taxon>Pseudomonadati</taxon>
        <taxon>Planctomycetota</taxon>
        <taxon>Planctomycetia</taxon>
        <taxon>Pirellulales</taxon>
        <taxon>Pirellulaceae</taxon>
        <taxon>Aureliella</taxon>
    </lineage>
</organism>
<accession>A0A518GFG2</accession>
<sequence length="94" mass="10496">MVRTREFRARARATARWDNHSRSNHHSKAMTSHRTPYGVLRLVVALLLGNSADVRYLEALQTTDFEGTVNCHSSEQNGKTTADANQQAGRKQGS</sequence>
<reference evidence="2 3" key="1">
    <citation type="submission" date="2019-02" db="EMBL/GenBank/DDBJ databases">
        <title>Deep-cultivation of Planctomycetes and their phenomic and genomic characterization uncovers novel biology.</title>
        <authorList>
            <person name="Wiegand S."/>
            <person name="Jogler M."/>
            <person name="Boedeker C."/>
            <person name="Pinto D."/>
            <person name="Vollmers J."/>
            <person name="Rivas-Marin E."/>
            <person name="Kohn T."/>
            <person name="Peeters S.H."/>
            <person name="Heuer A."/>
            <person name="Rast P."/>
            <person name="Oberbeckmann S."/>
            <person name="Bunk B."/>
            <person name="Jeske O."/>
            <person name="Meyerdierks A."/>
            <person name="Storesund J.E."/>
            <person name="Kallscheuer N."/>
            <person name="Luecker S."/>
            <person name="Lage O.M."/>
            <person name="Pohl T."/>
            <person name="Merkel B.J."/>
            <person name="Hornburger P."/>
            <person name="Mueller R.-W."/>
            <person name="Bruemmer F."/>
            <person name="Labrenz M."/>
            <person name="Spormann A.M."/>
            <person name="Op den Camp H."/>
            <person name="Overmann J."/>
            <person name="Amann R."/>
            <person name="Jetten M.S.M."/>
            <person name="Mascher T."/>
            <person name="Medema M.H."/>
            <person name="Devos D.P."/>
            <person name="Kaster A.-K."/>
            <person name="Ovreas L."/>
            <person name="Rohde M."/>
            <person name="Galperin M.Y."/>
            <person name="Jogler C."/>
        </authorList>
    </citation>
    <scope>NUCLEOTIDE SEQUENCE [LARGE SCALE GENOMIC DNA]</scope>
    <source>
        <strain evidence="2 3">Q31a</strain>
    </source>
</reference>
<dbReference type="AlphaFoldDB" id="A0A518GFG2"/>
<dbReference type="Proteomes" id="UP000318017">
    <property type="component" value="Chromosome"/>
</dbReference>
<evidence type="ECO:0000313" key="3">
    <source>
        <dbReference type="Proteomes" id="UP000318017"/>
    </source>
</evidence>
<keyword evidence="3" id="KW-1185">Reference proteome</keyword>